<dbReference type="PRINTS" id="PR01071">
    <property type="entry name" value="ACOABIOTINCC"/>
</dbReference>
<dbReference type="Gene3D" id="2.40.50.100">
    <property type="match status" value="1"/>
</dbReference>
<evidence type="ECO:0000259" key="10">
    <source>
        <dbReference type="PROSITE" id="PS50968"/>
    </source>
</evidence>
<reference evidence="11 12" key="1">
    <citation type="submission" date="2020-12" db="EMBL/GenBank/DDBJ databases">
        <title>WGS of Thermoactinomyces spp.</title>
        <authorList>
            <person name="Cheng K."/>
        </authorList>
    </citation>
    <scope>NUCLEOTIDE SEQUENCE [LARGE SCALE GENOMIC DNA]</scope>
    <source>
        <strain evidence="12">CICC 10671\DSM 43846</strain>
    </source>
</reference>
<feature type="compositionally biased region" description="Polar residues" evidence="9">
    <location>
        <begin position="37"/>
        <end position="51"/>
    </location>
</feature>
<dbReference type="InterPro" id="IPR001249">
    <property type="entry name" value="AcCoA_biotinCC"/>
</dbReference>
<protein>
    <recommendedName>
        <fullName evidence="2 8">Biotin carboxyl carrier protein of acetyl-CoA carboxylase</fullName>
    </recommendedName>
</protein>
<dbReference type="CDD" id="cd06850">
    <property type="entry name" value="biotinyl_domain"/>
    <property type="match status" value="1"/>
</dbReference>
<keyword evidence="6 8" id="KW-0275">Fatty acid biosynthesis</keyword>
<dbReference type="GO" id="GO:0009317">
    <property type="term" value="C:acetyl-CoA carboxylase complex"/>
    <property type="evidence" value="ECO:0007669"/>
    <property type="project" value="InterPro"/>
</dbReference>
<dbReference type="Proteomes" id="UP000633619">
    <property type="component" value="Unassembled WGS sequence"/>
</dbReference>
<dbReference type="InterPro" id="IPR011053">
    <property type="entry name" value="Single_hybrid_motif"/>
</dbReference>
<keyword evidence="12" id="KW-1185">Reference proteome</keyword>
<comment type="caution">
    <text evidence="11">The sequence shown here is derived from an EMBL/GenBank/DDBJ whole genome shotgun (WGS) entry which is preliminary data.</text>
</comment>
<dbReference type="Pfam" id="PF00364">
    <property type="entry name" value="Biotin_lipoyl"/>
    <property type="match status" value="1"/>
</dbReference>
<evidence type="ECO:0000256" key="9">
    <source>
        <dbReference type="SAM" id="MobiDB-lite"/>
    </source>
</evidence>
<dbReference type="PANTHER" id="PTHR45266:SF3">
    <property type="entry name" value="OXALOACETATE DECARBOXYLASE ALPHA CHAIN"/>
    <property type="match status" value="1"/>
</dbReference>
<comment type="function">
    <text evidence="8">This protein is a component of the acetyl coenzyme A carboxylase complex; first, biotin carboxylase catalyzes the carboxylation of the carrier protein and then the transcarboxylase transfers the carboxyl group to form malonyl-CoA.</text>
</comment>
<evidence type="ECO:0000256" key="4">
    <source>
        <dbReference type="ARBA" id="ARBA00022832"/>
    </source>
</evidence>
<evidence type="ECO:0000313" key="12">
    <source>
        <dbReference type="Proteomes" id="UP000633619"/>
    </source>
</evidence>
<organism evidence="11 12">
    <name type="scientific">Thermoactinomyces intermedius</name>
    <dbReference type="NCBI Taxonomy" id="2024"/>
    <lineage>
        <taxon>Bacteria</taxon>
        <taxon>Bacillati</taxon>
        <taxon>Bacillota</taxon>
        <taxon>Bacilli</taxon>
        <taxon>Bacillales</taxon>
        <taxon>Thermoactinomycetaceae</taxon>
        <taxon>Thermoactinomyces</taxon>
    </lineage>
</organism>
<dbReference type="UniPathway" id="UPA00094"/>
<dbReference type="InterPro" id="IPR050709">
    <property type="entry name" value="Biotin_Carboxyl_Carrier/Decarb"/>
</dbReference>
<dbReference type="AlphaFoldDB" id="A0A8I1DE93"/>
<dbReference type="PROSITE" id="PS50968">
    <property type="entry name" value="BIOTINYL_LIPOYL"/>
    <property type="match status" value="1"/>
</dbReference>
<evidence type="ECO:0000313" key="11">
    <source>
        <dbReference type="EMBL" id="MBH8594435.1"/>
    </source>
</evidence>
<keyword evidence="4 8" id="KW-0276">Fatty acid metabolism</keyword>
<keyword evidence="3 8" id="KW-0444">Lipid biosynthesis</keyword>
<dbReference type="GO" id="GO:0006633">
    <property type="term" value="P:fatty acid biosynthetic process"/>
    <property type="evidence" value="ECO:0007669"/>
    <property type="project" value="UniProtKB-UniPathway"/>
</dbReference>
<dbReference type="NCBIfam" id="NF005457">
    <property type="entry name" value="PRK07051.1"/>
    <property type="match status" value="1"/>
</dbReference>
<dbReference type="GO" id="GO:0003989">
    <property type="term" value="F:acetyl-CoA carboxylase activity"/>
    <property type="evidence" value="ECO:0007669"/>
    <property type="project" value="InterPro"/>
</dbReference>
<name>A0A8I1DE93_THEIN</name>
<evidence type="ECO:0000256" key="1">
    <source>
        <dbReference type="ARBA" id="ARBA00005194"/>
    </source>
</evidence>
<comment type="pathway">
    <text evidence="1 8">Lipid metabolism; fatty acid biosynthesis.</text>
</comment>
<gene>
    <name evidence="11" type="primary">accB</name>
    <name evidence="11" type="ORF">I8U20_03725</name>
</gene>
<keyword evidence="7 8" id="KW-0092">Biotin</keyword>
<accession>A0A8I1DE93</accession>
<dbReference type="InterPro" id="IPR001882">
    <property type="entry name" value="Biotin_BS"/>
</dbReference>
<evidence type="ECO:0000256" key="6">
    <source>
        <dbReference type="ARBA" id="ARBA00023160"/>
    </source>
</evidence>
<keyword evidence="5 8" id="KW-0443">Lipid metabolism</keyword>
<dbReference type="EMBL" id="JAECVW010000002">
    <property type="protein sequence ID" value="MBH8594435.1"/>
    <property type="molecule type" value="Genomic_DNA"/>
</dbReference>
<feature type="compositionally biased region" description="Low complexity" evidence="9">
    <location>
        <begin position="52"/>
        <end position="88"/>
    </location>
</feature>
<dbReference type="SUPFAM" id="SSF51230">
    <property type="entry name" value="Single hybrid motif"/>
    <property type="match status" value="1"/>
</dbReference>
<evidence type="ECO:0000256" key="3">
    <source>
        <dbReference type="ARBA" id="ARBA00022516"/>
    </source>
</evidence>
<dbReference type="RefSeq" id="WP_049719943.1">
    <property type="nucleotide sequence ID" value="NZ_JACEIR010000003.1"/>
</dbReference>
<feature type="region of interest" description="Disordered" evidence="9">
    <location>
        <begin position="35"/>
        <end position="95"/>
    </location>
</feature>
<evidence type="ECO:0000256" key="7">
    <source>
        <dbReference type="ARBA" id="ARBA00023267"/>
    </source>
</evidence>
<sequence length="174" mass="19004">MNFKPYEIRELIRLIDESQIDEFELEFEGNKIYMKKSGTNSGASATLTTSEPAAQASPVQAVPTPKAVVPEPVAAPKEQEAQEPAPQAAEEDDPTLHKIVSPMVGTFYRAPAPDADPYVKEGDTIQKDTVVCIVEAMKLMNEIEAEVNGTIVKVLVENGQLVEYGQPLFLVKTT</sequence>
<proteinExistence type="predicted"/>
<dbReference type="InterPro" id="IPR000089">
    <property type="entry name" value="Biotin_lipoyl"/>
</dbReference>
<dbReference type="PROSITE" id="PS00188">
    <property type="entry name" value="BIOTIN"/>
    <property type="match status" value="1"/>
</dbReference>
<dbReference type="FunFam" id="2.40.50.100:FF:000003">
    <property type="entry name" value="Acetyl-CoA carboxylase biotin carboxyl carrier protein"/>
    <property type="match status" value="1"/>
</dbReference>
<evidence type="ECO:0000256" key="5">
    <source>
        <dbReference type="ARBA" id="ARBA00023098"/>
    </source>
</evidence>
<feature type="domain" description="Lipoyl-binding" evidence="10">
    <location>
        <begin position="88"/>
        <end position="172"/>
    </location>
</feature>
<evidence type="ECO:0000256" key="8">
    <source>
        <dbReference type="RuleBase" id="RU364072"/>
    </source>
</evidence>
<dbReference type="PANTHER" id="PTHR45266">
    <property type="entry name" value="OXALOACETATE DECARBOXYLASE ALPHA CHAIN"/>
    <property type="match status" value="1"/>
</dbReference>
<evidence type="ECO:0000256" key="2">
    <source>
        <dbReference type="ARBA" id="ARBA00017562"/>
    </source>
</evidence>
<dbReference type="NCBIfam" id="TIGR00531">
    <property type="entry name" value="BCCP"/>
    <property type="match status" value="1"/>
</dbReference>